<comment type="caution">
    <text evidence="2">The sequence shown here is derived from an EMBL/GenBank/DDBJ whole genome shotgun (WGS) entry which is preliminary data.</text>
</comment>
<name>A0A923S3R9_9BURK</name>
<dbReference type="Pfam" id="PF13470">
    <property type="entry name" value="PIN_3"/>
    <property type="match status" value="1"/>
</dbReference>
<dbReference type="PANTHER" id="PTHR34610:SF4">
    <property type="entry name" value="SLL8027 PROTEIN"/>
    <property type="match status" value="1"/>
</dbReference>
<dbReference type="RefSeq" id="WP_187082613.1">
    <property type="nucleotide sequence ID" value="NZ_JACORU010000006.1"/>
</dbReference>
<proteinExistence type="predicted"/>
<sequence>MTRPPRWVVDTNVLVSAFLWRGTPARVIELAADSAIELVTSRALLDELAATLAKDKLAKYVAATGLSAAQMTSNYRRIATIVTARKLERQVSRDADDYAVLACAAAGPVDLIVTGDEDLLSLRTFSNIPISTVAHAVRPFKDHA</sequence>
<feature type="domain" description="PIN" evidence="1">
    <location>
        <begin position="5"/>
        <end position="121"/>
    </location>
</feature>
<dbReference type="InterPro" id="IPR002716">
    <property type="entry name" value="PIN_dom"/>
</dbReference>
<accession>A0A923S3R9</accession>
<evidence type="ECO:0000259" key="1">
    <source>
        <dbReference type="SMART" id="SM00670"/>
    </source>
</evidence>
<protein>
    <submittedName>
        <fullName evidence="2">Toxin-antitoxin system toxin component, PIN family</fullName>
    </submittedName>
</protein>
<reference evidence="2" key="1">
    <citation type="submission" date="2020-08" db="EMBL/GenBank/DDBJ databases">
        <title>Ramlibacter sp. GTP1 16S ribosomal RNA gene genome sequencing and assembly.</title>
        <authorList>
            <person name="Kang M."/>
        </authorList>
    </citation>
    <scope>NUCLEOTIDE SEQUENCE</scope>
    <source>
        <strain evidence="2">GTP1</strain>
    </source>
</reference>
<dbReference type="SUPFAM" id="SSF88723">
    <property type="entry name" value="PIN domain-like"/>
    <property type="match status" value="1"/>
</dbReference>
<dbReference type="InterPro" id="IPR002850">
    <property type="entry name" value="PIN_toxin-like"/>
</dbReference>
<dbReference type="NCBIfam" id="TIGR00305">
    <property type="entry name" value="putative toxin-antitoxin system toxin component, PIN family"/>
    <property type="match status" value="1"/>
</dbReference>
<dbReference type="SMART" id="SM00670">
    <property type="entry name" value="PINc"/>
    <property type="match status" value="1"/>
</dbReference>
<dbReference type="AlphaFoldDB" id="A0A923S3R9"/>
<dbReference type="EMBL" id="JACORU010000006">
    <property type="protein sequence ID" value="MBC5766133.1"/>
    <property type="molecule type" value="Genomic_DNA"/>
</dbReference>
<organism evidence="2 3">
    <name type="scientific">Ramlibacter albus</name>
    <dbReference type="NCBI Taxonomy" id="2079448"/>
    <lineage>
        <taxon>Bacteria</taxon>
        <taxon>Pseudomonadati</taxon>
        <taxon>Pseudomonadota</taxon>
        <taxon>Betaproteobacteria</taxon>
        <taxon>Burkholderiales</taxon>
        <taxon>Comamonadaceae</taxon>
        <taxon>Ramlibacter</taxon>
    </lineage>
</organism>
<dbReference type="Proteomes" id="UP000596827">
    <property type="component" value="Unassembled WGS sequence"/>
</dbReference>
<evidence type="ECO:0000313" key="2">
    <source>
        <dbReference type="EMBL" id="MBC5766133.1"/>
    </source>
</evidence>
<keyword evidence="3" id="KW-1185">Reference proteome</keyword>
<gene>
    <name evidence="2" type="ORF">H8R02_16820</name>
</gene>
<dbReference type="PANTHER" id="PTHR34610">
    <property type="entry name" value="SSL7007 PROTEIN"/>
    <property type="match status" value="1"/>
</dbReference>
<dbReference type="InterPro" id="IPR029060">
    <property type="entry name" value="PIN-like_dom_sf"/>
</dbReference>
<evidence type="ECO:0000313" key="3">
    <source>
        <dbReference type="Proteomes" id="UP000596827"/>
    </source>
</evidence>